<protein>
    <submittedName>
        <fullName evidence="3">DHH family phosphoesterase</fullName>
    </submittedName>
</protein>
<proteinExistence type="predicted"/>
<evidence type="ECO:0000313" key="3">
    <source>
        <dbReference type="EMBL" id="PHU38284.1"/>
    </source>
</evidence>
<dbReference type="Pfam" id="PF02272">
    <property type="entry name" value="DHHA1"/>
    <property type="match status" value="1"/>
</dbReference>
<dbReference type="EMBL" id="PDYG01000012">
    <property type="protein sequence ID" value="PHU38284.1"/>
    <property type="molecule type" value="Genomic_DNA"/>
</dbReference>
<dbReference type="PANTHER" id="PTHR47618:SF1">
    <property type="entry name" value="BIFUNCTIONAL OLIGORIBONUCLEASE AND PAP PHOSPHATASE NRNA"/>
    <property type="match status" value="1"/>
</dbReference>
<keyword evidence="4" id="KW-1185">Reference proteome</keyword>
<feature type="domain" description="DDH" evidence="1">
    <location>
        <begin position="14"/>
        <end position="153"/>
    </location>
</feature>
<dbReference type="PANTHER" id="PTHR47618">
    <property type="entry name" value="BIFUNCTIONAL OLIGORIBONUCLEASE AND PAP PHOSPHATASE NRNA"/>
    <property type="match status" value="1"/>
</dbReference>
<feature type="domain" description="DHHA1" evidence="2">
    <location>
        <begin position="229"/>
        <end position="313"/>
    </location>
</feature>
<gene>
    <name evidence="3" type="ORF">CSX02_03655</name>
</gene>
<dbReference type="RefSeq" id="WP_099385675.1">
    <property type="nucleotide sequence ID" value="NZ_JANSWH010000099.1"/>
</dbReference>
<dbReference type="SUPFAM" id="SSF64182">
    <property type="entry name" value="DHH phosphoesterases"/>
    <property type="match status" value="1"/>
</dbReference>
<name>A0A2G3E4V3_9FIRM</name>
<reference evidence="3 4" key="2">
    <citation type="submission" date="2017-10" db="EMBL/GenBank/DDBJ databases">
        <authorList>
            <person name="Banno H."/>
            <person name="Chua N.-H."/>
        </authorList>
    </citation>
    <scope>NUCLEOTIDE SEQUENCE [LARGE SCALE GENOMIC DNA]</scope>
    <source>
        <strain evidence="3 4">JK623</strain>
    </source>
</reference>
<comment type="caution">
    <text evidence="3">The sequence shown here is derived from an EMBL/GenBank/DDBJ whole genome shotgun (WGS) entry which is preliminary data.</text>
</comment>
<dbReference type="InterPro" id="IPR001667">
    <property type="entry name" value="DDH_dom"/>
</dbReference>
<evidence type="ECO:0000313" key="4">
    <source>
        <dbReference type="Proteomes" id="UP000224563"/>
    </source>
</evidence>
<dbReference type="AlphaFoldDB" id="A0A2G3E4V3"/>
<dbReference type="GO" id="GO:0003676">
    <property type="term" value="F:nucleic acid binding"/>
    <property type="evidence" value="ECO:0007669"/>
    <property type="project" value="InterPro"/>
</dbReference>
<evidence type="ECO:0000259" key="1">
    <source>
        <dbReference type="Pfam" id="PF01368"/>
    </source>
</evidence>
<organism evidence="3 4">
    <name type="scientific">Agathobacter ruminis</name>
    <dbReference type="NCBI Taxonomy" id="1712665"/>
    <lineage>
        <taxon>Bacteria</taxon>
        <taxon>Bacillati</taxon>
        <taxon>Bacillota</taxon>
        <taxon>Clostridia</taxon>
        <taxon>Lachnospirales</taxon>
        <taxon>Lachnospiraceae</taxon>
        <taxon>Agathobacter</taxon>
    </lineage>
</organism>
<dbReference type="Gene3D" id="3.90.1640.10">
    <property type="entry name" value="inorganic pyrophosphatase (n-terminal core)"/>
    <property type="match status" value="1"/>
</dbReference>
<dbReference type="InterPro" id="IPR051319">
    <property type="entry name" value="Oligoribo/pAp-PDE_c-di-AMP_PDE"/>
</dbReference>
<dbReference type="Pfam" id="PF01368">
    <property type="entry name" value="DHH"/>
    <property type="match status" value="1"/>
</dbReference>
<sequence>MKHLDEILENVNTVGISGHVRPDGDCVGSTLAVYNYIRTYYPAVSVQLYLEPIPTIFQFLKNADRMKHEREDNQQFDLYIALDCGDLNRLGDFADYFTNAKRTACIDHHISNSSFADVNYIDPDASSTCELLCRLMGEEKITKEIAECLYTGMVHDTGVFQYTCTSRETMNLGGMLMEKGIDYTKIVDETFYQKTFAQNKILGQALLNSRLYLDGQVNLSVISLAEMKQYDCLPKHLDGIVQQLRVTKGVRVAVFLYENEDHTYKVSTRANDDTDLAALALTFQGGGHKKAAGFSIDGPLDDAINRILEELEKSF</sequence>
<dbReference type="Proteomes" id="UP000224563">
    <property type="component" value="Unassembled WGS sequence"/>
</dbReference>
<dbReference type="InterPro" id="IPR003156">
    <property type="entry name" value="DHHA1_dom"/>
</dbReference>
<accession>A0A2G3E4V3</accession>
<evidence type="ECO:0000259" key="2">
    <source>
        <dbReference type="Pfam" id="PF02272"/>
    </source>
</evidence>
<reference evidence="3 4" key="1">
    <citation type="submission" date="2017-10" db="EMBL/GenBank/DDBJ databases">
        <title>Resolving the taxonomy of Roseburia spp., Eubacterium rectale and Agathobacter spp. through phylogenomic analysis.</title>
        <authorList>
            <person name="Sheridan P.O."/>
            <person name="Walker A.W."/>
            <person name="Duncan S.H."/>
            <person name="Scott K.P."/>
            <person name="Toole P.W.O."/>
            <person name="Luis P."/>
            <person name="Flint H.J."/>
        </authorList>
    </citation>
    <scope>NUCLEOTIDE SEQUENCE [LARGE SCALE GENOMIC DNA]</scope>
    <source>
        <strain evidence="3 4">JK623</strain>
    </source>
</reference>
<dbReference type="InterPro" id="IPR038763">
    <property type="entry name" value="DHH_sf"/>
</dbReference>
<dbReference type="Gene3D" id="3.10.310.30">
    <property type="match status" value="1"/>
</dbReference>